<dbReference type="InterPro" id="IPR004089">
    <property type="entry name" value="MCPsignal_dom"/>
</dbReference>
<dbReference type="AlphaFoldDB" id="A0A2X0XNP0"/>
<dbReference type="GO" id="GO:0007165">
    <property type="term" value="P:signal transduction"/>
    <property type="evidence" value="ECO:0007669"/>
    <property type="project" value="UniProtKB-KW"/>
</dbReference>
<dbReference type="PROSITE" id="PS50111">
    <property type="entry name" value="CHEMOTAXIS_TRANSDUC_2"/>
    <property type="match status" value="1"/>
</dbReference>
<dbReference type="PROSITE" id="PS50885">
    <property type="entry name" value="HAMP"/>
    <property type="match status" value="1"/>
</dbReference>
<evidence type="ECO:0000313" key="10">
    <source>
        <dbReference type="EMBL" id="SPU00835.1"/>
    </source>
</evidence>
<gene>
    <name evidence="10" type="primary">mcpB_12</name>
    <name evidence="10" type="ORF">NCTC7582_03634</name>
</gene>
<dbReference type="Proteomes" id="UP000251431">
    <property type="component" value="Unassembled WGS sequence"/>
</dbReference>
<keyword evidence="4 6" id="KW-0807">Transducer</keyword>
<name>A0A2X0XNP0_9BACI</name>
<dbReference type="STRING" id="1421.A2J09_05520"/>
<feature type="transmembrane region" description="Helical" evidence="7">
    <location>
        <begin position="181"/>
        <end position="199"/>
    </location>
</feature>
<evidence type="ECO:0000256" key="7">
    <source>
        <dbReference type="SAM" id="Phobius"/>
    </source>
</evidence>
<feature type="domain" description="HAMP" evidence="9">
    <location>
        <begin position="202"/>
        <end position="255"/>
    </location>
</feature>
<dbReference type="Gene3D" id="1.10.287.950">
    <property type="entry name" value="Methyl-accepting chemotaxis protein"/>
    <property type="match status" value="1"/>
</dbReference>
<dbReference type="PANTHER" id="PTHR32089">
    <property type="entry name" value="METHYL-ACCEPTING CHEMOTAXIS PROTEIN MCPB"/>
    <property type="match status" value="1"/>
</dbReference>
<keyword evidence="7" id="KW-0812">Transmembrane</keyword>
<dbReference type="Pfam" id="PF00672">
    <property type="entry name" value="HAMP"/>
    <property type="match status" value="1"/>
</dbReference>
<evidence type="ECO:0000256" key="2">
    <source>
        <dbReference type="ARBA" id="ARBA00022475"/>
    </source>
</evidence>
<organism evidence="10 11">
    <name type="scientific">Lysinibacillus capsici</name>
    <dbReference type="NCBI Taxonomy" id="2115968"/>
    <lineage>
        <taxon>Bacteria</taxon>
        <taxon>Bacillati</taxon>
        <taxon>Bacillota</taxon>
        <taxon>Bacilli</taxon>
        <taxon>Bacillales</taxon>
        <taxon>Bacillaceae</taxon>
        <taxon>Lysinibacillus</taxon>
    </lineage>
</organism>
<evidence type="ECO:0000256" key="1">
    <source>
        <dbReference type="ARBA" id="ARBA00004236"/>
    </source>
</evidence>
<dbReference type="SMART" id="SM00283">
    <property type="entry name" value="MA"/>
    <property type="match status" value="1"/>
</dbReference>
<reference evidence="10 11" key="1">
    <citation type="submission" date="2018-06" db="EMBL/GenBank/DDBJ databases">
        <authorList>
            <consortium name="Pathogen Informatics"/>
            <person name="Doyle S."/>
        </authorList>
    </citation>
    <scope>NUCLEOTIDE SEQUENCE [LARGE SCALE GENOMIC DNA]</scope>
    <source>
        <strain evidence="10 11">NCTC7582</strain>
    </source>
</reference>
<keyword evidence="7" id="KW-1133">Transmembrane helix</keyword>
<keyword evidence="3 7" id="KW-0472">Membrane</keyword>
<comment type="similarity">
    <text evidence="5">Belongs to the methyl-accepting chemotaxis (MCP) protein family.</text>
</comment>
<dbReference type="SMART" id="SM00304">
    <property type="entry name" value="HAMP"/>
    <property type="match status" value="1"/>
</dbReference>
<evidence type="ECO:0000256" key="4">
    <source>
        <dbReference type="ARBA" id="ARBA00023224"/>
    </source>
</evidence>
<dbReference type="SUPFAM" id="SSF58104">
    <property type="entry name" value="Methyl-accepting chemotaxis protein (MCP) signaling domain"/>
    <property type="match status" value="1"/>
</dbReference>
<evidence type="ECO:0000256" key="6">
    <source>
        <dbReference type="PROSITE-ProRule" id="PRU00284"/>
    </source>
</evidence>
<keyword evidence="2" id="KW-1003">Cell membrane</keyword>
<evidence type="ECO:0000259" key="9">
    <source>
        <dbReference type="PROSITE" id="PS50885"/>
    </source>
</evidence>
<dbReference type="GO" id="GO:0005886">
    <property type="term" value="C:plasma membrane"/>
    <property type="evidence" value="ECO:0007669"/>
    <property type="project" value="UniProtKB-SubCell"/>
</dbReference>
<dbReference type="InterPro" id="IPR003660">
    <property type="entry name" value="HAMP_dom"/>
</dbReference>
<dbReference type="RefSeq" id="WP_112117933.1">
    <property type="nucleotide sequence ID" value="NZ_UAQE01000001.1"/>
</dbReference>
<dbReference type="CDD" id="cd11386">
    <property type="entry name" value="MCP_signal"/>
    <property type="match status" value="1"/>
</dbReference>
<dbReference type="Pfam" id="PF00015">
    <property type="entry name" value="MCPsignal"/>
    <property type="match status" value="1"/>
</dbReference>
<feature type="transmembrane region" description="Helical" evidence="7">
    <location>
        <begin position="12"/>
        <end position="30"/>
    </location>
</feature>
<dbReference type="EMBL" id="UAQE01000001">
    <property type="protein sequence ID" value="SPU00835.1"/>
    <property type="molecule type" value="Genomic_DNA"/>
</dbReference>
<dbReference type="Gene3D" id="6.10.340.10">
    <property type="match status" value="1"/>
</dbReference>
<comment type="subcellular location">
    <subcellularLocation>
        <location evidence="1">Cell membrane</location>
    </subcellularLocation>
</comment>
<protein>
    <submittedName>
        <fullName evidence="10">Methyl-accepting chemotaxis sensory transducer with Cache sensor</fullName>
    </submittedName>
</protein>
<accession>A0A2X0XNP0</accession>
<evidence type="ECO:0000256" key="3">
    <source>
        <dbReference type="ARBA" id="ARBA00023136"/>
    </source>
</evidence>
<evidence type="ECO:0000259" key="8">
    <source>
        <dbReference type="PROSITE" id="PS50111"/>
    </source>
</evidence>
<evidence type="ECO:0000256" key="5">
    <source>
        <dbReference type="ARBA" id="ARBA00029447"/>
    </source>
</evidence>
<feature type="domain" description="Methyl-accepting transducer" evidence="8">
    <location>
        <begin position="274"/>
        <end position="531"/>
    </location>
</feature>
<proteinExistence type="inferred from homology"/>
<evidence type="ECO:0000313" key="11">
    <source>
        <dbReference type="Proteomes" id="UP000251431"/>
    </source>
</evidence>
<dbReference type="PANTHER" id="PTHR32089:SF112">
    <property type="entry name" value="LYSOZYME-LIKE PROTEIN-RELATED"/>
    <property type="match status" value="1"/>
</dbReference>
<dbReference type="CDD" id="cd06225">
    <property type="entry name" value="HAMP"/>
    <property type="match status" value="1"/>
</dbReference>
<sequence length="560" mass="61302">MKFKTISRRIVFSFSIVIAIMIGYIVYNYFAIKQSNDATEQIVQQELQLLIIDYEQAQSIDLRIAAARGYVLSGREKYKEIFQDNVAKELSNEEKRSALSSSGEFGQFAEMSKEWNRYIEQEVFAVYDQGNTELATQNLTKMDDTATTIREGYEDLAAQRKLAINEVGTDSIAAGEQKQRIAIIVGIVIVLLAVIIELLSARGISRPIVTLTKRMQQMTNGDLSEPPLKVQSKDEVGQLMEATNTMSDILNRLLKHIQTVSNDVAAHSEELLQSTSEVKTGTEQIVHTVTEMASGTELQADHASDVASAMNDFTSKVTTVHHGSKDVQQYSQNVKALTQEGRSLMTTSTKQMEAIQHTVKDAVNQVNGLSKQTQEISKLVAVIQTIAAQTNLLALNAAIEAARAGEQGKGFAVVADEVRTLAEQVAFSVDDITAIVRKIQDDSDTVTSSLEQGYEEVERGTTQMAATNTTFNQIADAIEAIATGIEGMSVELAEVVHNTVTINKAIDEIAAVSEQSAAGIQETSATIEQTASSMVEIKHSAEHLAEMAEQLNALIRQFKL</sequence>